<organism evidence="2 3">
    <name type="scientific">Kytococcus sedentarius (strain ATCC 14392 / DSM 20547 / JCM 11482 / CCUG 33030 / NBRC 15357 / NCTC 11040 / CCM 314 / 541)</name>
    <name type="common">Micrococcus sedentarius</name>
    <dbReference type="NCBI Taxonomy" id="478801"/>
    <lineage>
        <taxon>Bacteria</taxon>
        <taxon>Bacillati</taxon>
        <taxon>Actinomycetota</taxon>
        <taxon>Actinomycetes</taxon>
        <taxon>Micrococcales</taxon>
        <taxon>Kytococcaceae</taxon>
        <taxon>Kytococcus</taxon>
    </lineage>
</organism>
<dbReference type="HOGENOM" id="CLU_1218485_0_0_11"/>
<keyword evidence="3" id="KW-1185">Reference proteome</keyword>
<accession>C7NKI0</accession>
<dbReference type="EMBL" id="CP001686">
    <property type="protein sequence ID" value="ACV07018.1"/>
    <property type="molecule type" value="Genomic_DNA"/>
</dbReference>
<proteinExistence type="predicted"/>
<evidence type="ECO:0000313" key="2">
    <source>
        <dbReference type="EMBL" id="ACV07018.1"/>
    </source>
</evidence>
<reference evidence="2 3" key="1">
    <citation type="journal article" date="2009" name="Stand. Genomic Sci.">
        <title>Complete genome sequence of Kytococcus sedentarius type strain (541).</title>
        <authorList>
            <person name="Sims D."/>
            <person name="Brettin T."/>
            <person name="Detter J.C."/>
            <person name="Han C."/>
            <person name="Lapidus A."/>
            <person name="Copeland A."/>
            <person name="Glavina Del Rio T."/>
            <person name="Nolan M."/>
            <person name="Chen F."/>
            <person name="Lucas S."/>
            <person name="Tice H."/>
            <person name="Cheng J.F."/>
            <person name="Bruce D."/>
            <person name="Goodwin L."/>
            <person name="Pitluck S."/>
            <person name="Ovchinnikova G."/>
            <person name="Pati A."/>
            <person name="Ivanova N."/>
            <person name="Mavrommatis K."/>
            <person name="Chen A."/>
            <person name="Palaniappan K."/>
            <person name="D'haeseleer P."/>
            <person name="Chain P."/>
            <person name="Bristow J."/>
            <person name="Eisen J.A."/>
            <person name="Markowitz V."/>
            <person name="Hugenholtz P."/>
            <person name="Schneider S."/>
            <person name="Goker M."/>
            <person name="Pukall R."/>
            <person name="Kyrpides N.C."/>
            <person name="Klenk H.P."/>
        </authorList>
    </citation>
    <scope>NUCLEOTIDE SEQUENCE [LARGE SCALE GENOMIC DNA]</scope>
    <source>
        <strain evidence="3">ATCC 14392 / DSM 20547 / JCM 11482 / CCUG 33030 / NBRC 15357 / NCTC 11040 / CCM 314 / 541</strain>
    </source>
</reference>
<name>C7NKI0_KYTSD</name>
<protein>
    <submittedName>
        <fullName evidence="2">Uncharacterized protein</fullName>
    </submittedName>
</protein>
<feature type="compositionally biased region" description="Basic and acidic residues" evidence="1">
    <location>
        <begin position="87"/>
        <end position="96"/>
    </location>
</feature>
<feature type="region of interest" description="Disordered" evidence="1">
    <location>
        <begin position="82"/>
        <end position="109"/>
    </location>
</feature>
<evidence type="ECO:0000313" key="3">
    <source>
        <dbReference type="Proteomes" id="UP000006666"/>
    </source>
</evidence>
<dbReference type="RefSeq" id="WP_015779957.1">
    <property type="nucleotide sequence ID" value="NC_013169.1"/>
</dbReference>
<dbReference type="STRING" id="478801.Ksed_20230"/>
<dbReference type="KEGG" id="kse:Ksed_20230"/>
<dbReference type="AlphaFoldDB" id="C7NKI0"/>
<evidence type="ECO:0000256" key="1">
    <source>
        <dbReference type="SAM" id="MobiDB-lite"/>
    </source>
</evidence>
<dbReference type="Proteomes" id="UP000006666">
    <property type="component" value="Chromosome"/>
</dbReference>
<gene>
    <name evidence="2" type="ordered locus">Ksed_20230</name>
</gene>
<sequence length="242" mass="27179">MHVPLNALAGRSGRSSATRLTGVLLAASLGLSACTPQSRSEVLPERYVDPPRIAESLDDSETEEAEEAWDQITGWALDNATEEDLLDPDRPSREEALTTPVTERMTPETAEAWQEFVDADLAGDREARDTVNLLRFHEWPAKFHARRMEPVHHRSWITAGTVRPVDGEAYELRFTLVTRAGLTWEKSLVERDINRRLKLRVVPDGDRWVVEDFDGELRIAPPRRTGSRCCDPATTGPVTADR</sequence>